<dbReference type="SUPFAM" id="SSF51905">
    <property type="entry name" value="FAD/NAD(P)-binding domain"/>
    <property type="match status" value="1"/>
</dbReference>
<dbReference type="Gene3D" id="3.90.660.10">
    <property type="match status" value="2"/>
</dbReference>
<evidence type="ECO:0000259" key="2">
    <source>
        <dbReference type="Pfam" id="PF01593"/>
    </source>
</evidence>
<name>A0ABP8PNW9_9MICO</name>
<evidence type="ECO:0000313" key="3">
    <source>
        <dbReference type="EMBL" id="GAA4489844.1"/>
    </source>
</evidence>
<protein>
    <submittedName>
        <fullName evidence="3">Flavin monoamine oxidase family protein</fullName>
    </submittedName>
</protein>
<proteinExistence type="inferred from homology"/>
<dbReference type="Gene3D" id="3.50.50.60">
    <property type="entry name" value="FAD/NAD(P)-binding domain"/>
    <property type="match status" value="2"/>
</dbReference>
<dbReference type="InterPro" id="IPR050703">
    <property type="entry name" value="Flavin_MAO"/>
</dbReference>
<accession>A0ABP8PNW9</accession>
<dbReference type="Proteomes" id="UP001500731">
    <property type="component" value="Unassembled WGS sequence"/>
</dbReference>
<dbReference type="Gene3D" id="6.10.140.1210">
    <property type="match status" value="1"/>
</dbReference>
<reference evidence="4" key="1">
    <citation type="journal article" date="2019" name="Int. J. Syst. Evol. Microbiol.">
        <title>The Global Catalogue of Microorganisms (GCM) 10K type strain sequencing project: providing services to taxonomists for standard genome sequencing and annotation.</title>
        <authorList>
            <consortium name="The Broad Institute Genomics Platform"/>
            <consortium name="The Broad Institute Genome Sequencing Center for Infectious Disease"/>
            <person name="Wu L."/>
            <person name="Ma J."/>
        </authorList>
    </citation>
    <scope>NUCLEOTIDE SEQUENCE [LARGE SCALE GENOMIC DNA]</scope>
    <source>
        <strain evidence="4">JCM 17839</strain>
    </source>
</reference>
<evidence type="ECO:0000313" key="4">
    <source>
        <dbReference type="Proteomes" id="UP001500731"/>
    </source>
</evidence>
<evidence type="ECO:0000256" key="1">
    <source>
        <dbReference type="ARBA" id="ARBA00005995"/>
    </source>
</evidence>
<gene>
    <name evidence="3" type="ORF">GCM10023171_31420</name>
</gene>
<comment type="caution">
    <text evidence="3">The sequence shown here is derived from an EMBL/GenBank/DDBJ whole genome shotgun (WGS) entry which is preliminary data.</text>
</comment>
<feature type="domain" description="Amine oxidase" evidence="2">
    <location>
        <begin position="14"/>
        <end position="427"/>
    </location>
</feature>
<organism evidence="3 4">
    <name type="scientific">Microbacterium panaciterrae</name>
    <dbReference type="NCBI Taxonomy" id="985759"/>
    <lineage>
        <taxon>Bacteria</taxon>
        <taxon>Bacillati</taxon>
        <taxon>Actinomycetota</taxon>
        <taxon>Actinomycetes</taxon>
        <taxon>Micrococcales</taxon>
        <taxon>Microbacteriaceae</taxon>
        <taxon>Microbacterium</taxon>
    </lineage>
</organism>
<dbReference type="InterPro" id="IPR036188">
    <property type="entry name" value="FAD/NAD-bd_sf"/>
</dbReference>
<keyword evidence="4" id="KW-1185">Reference proteome</keyword>
<dbReference type="Pfam" id="PF01593">
    <property type="entry name" value="Amino_oxidase"/>
    <property type="match status" value="1"/>
</dbReference>
<dbReference type="InterPro" id="IPR002937">
    <property type="entry name" value="Amino_oxidase"/>
</dbReference>
<dbReference type="PANTHER" id="PTHR43563">
    <property type="entry name" value="AMINE OXIDASE"/>
    <property type="match status" value="1"/>
</dbReference>
<dbReference type="RefSeq" id="WP_345188342.1">
    <property type="nucleotide sequence ID" value="NZ_BAABGP010000022.1"/>
</dbReference>
<comment type="similarity">
    <text evidence="1">Belongs to the flavin monoamine oxidase family.</text>
</comment>
<dbReference type="EMBL" id="BAABGP010000022">
    <property type="protein sequence ID" value="GAA4489844.1"/>
    <property type="molecule type" value="Genomic_DNA"/>
</dbReference>
<dbReference type="PANTHER" id="PTHR43563:SF1">
    <property type="entry name" value="AMINE OXIDASE [FLAVIN-CONTAINING] B"/>
    <property type="match status" value="1"/>
</dbReference>
<sequence length="435" mass="46961">MTEKYDTVVIGAGFAGLTAARELSHAGQRVALIEARDRIGGRTWLAERMGLNLELGGTWVHWTQPFVWAELTRYGIGLAPSPTPQTASWWNGTEAVVGSPDELLELLDHPNQLLTQRSREIFPEPFAPLTSERSADVDEESLAAHIAALPLTDAQRALLTSFWTLNFNGKLGDAAYTQALRWVALTNGDWKVTFEACATYKIAGGTKALADAILADSDVDLLFNTDVTAVCTRDRRGAAVSSADGREFTADDVIVTAPLHSLGRIDFQPPLDTRKQAAVKAGQLGLGTKIWFTIDGERPHFVALGGADWPLNFFQSEYHRDGKTYVIGFGSDAHAISPDDVEAVQATLRRLVPDAVVLETAGHAWVDDELSGETWPMHRTGYLTTSLAHLQQPAGPIHFAGSDIADGWGGFIDGAIESGLTAARAILTNRAPVPA</sequence>